<dbReference type="Proteomes" id="UP000823775">
    <property type="component" value="Unassembled WGS sequence"/>
</dbReference>
<protein>
    <submittedName>
        <fullName evidence="1">Uncharacterized protein</fullName>
    </submittedName>
</protein>
<comment type="caution">
    <text evidence="1">The sequence shown here is derived from an EMBL/GenBank/DDBJ whole genome shotgun (WGS) entry which is preliminary data.</text>
</comment>
<reference evidence="1 2" key="1">
    <citation type="journal article" date="2021" name="BMC Genomics">
        <title>Datura genome reveals duplications of psychoactive alkaloid biosynthetic genes and high mutation rate following tissue culture.</title>
        <authorList>
            <person name="Rajewski A."/>
            <person name="Carter-House D."/>
            <person name="Stajich J."/>
            <person name="Litt A."/>
        </authorList>
    </citation>
    <scope>NUCLEOTIDE SEQUENCE [LARGE SCALE GENOMIC DNA]</scope>
    <source>
        <strain evidence="1">AR-01</strain>
    </source>
</reference>
<name>A0ABS8TMX9_DATST</name>
<evidence type="ECO:0000313" key="2">
    <source>
        <dbReference type="Proteomes" id="UP000823775"/>
    </source>
</evidence>
<accession>A0ABS8TMX9</accession>
<proteinExistence type="predicted"/>
<keyword evidence="2" id="KW-1185">Reference proteome</keyword>
<gene>
    <name evidence="1" type="ORF">HAX54_013256</name>
</gene>
<dbReference type="EMBL" id="JACEIK010001794">
    <property type="protein sequence ID" value="MCD7472230.1"/>
    <property type="molecule type" value="Genomic_DNA"/>
</dbReference>
<sequence>MHKFFHAEHAAWHGTGRATCIAWHDAWHSQPLPLACQVPTCAITSMLSSYFLNIIFSPSLAYYTYKIWANHSGVLREQRDQMIVSDVPFNPLRVKGAPGHAERRERPIRTRSTTIAKEAVKLGMVLPGLLAFLSGIKKLLRTLAPHSNIPKVPREDALQFSFLGGLDNGESGGLGSGSNERVRYGDPRLTVADFRMFDRYTIAALPLQKKSHCSMNTFAATKLARYQLNSTQANNKLGQHDRKE</sequence>
<evidence type="ECO:0000313" key="1">
    <source>
        <dbReference type="EMBL" id="MCD7472230.1"/>
    </source>
</evidence>
<organism evidence="1 2">
    <name type="scientific">Datura stramonium</name>
    <name type="common">Jimsonweed</name>
    <name type="synonym">Common thornapple</name>
    <dbReference type="NCBI Taxonomy" id="4076"/>
    <lineage>
        <taxon>Eukaryota</taxon>
        <taxon>Viridiplantae</taxon>
        <taxon>Streptophyta</taxon>
        <taxon>Embryophyta</taxon>
        <taxon>Tracheophyta</taxon>
        <taxon>Spermatophyta</taxon>
        <taxon>Magnoliopsida</taxon>
        <taxon>eudicotyledons</taxon>
        <taxon>Gunneridae</taxon>
        <taxon>Pentapetalae</taxon>
        <taxon>asterids</taxon>
        <taxon>lamiids</taxon>
        <taxon>Solanales</taxon>
        <taxon>Solanaceae</taxon>
        <taxon>Solanoideae</taxon>
        <taxon>Datureae</taxon>
        <taxon>Datura</taxon>
    </lineage>
</organism>